<reference evidence="1" key="1">
    <citation type="journal article" date="2014" name="Front. Microbiol.">
        <title>High frequency of phylogenetically diverse reductive dehalogenase-homologous genes in deep subseafloor sedimentary metagenomes.</title>
        <authorList>
            <person name="Kawai M."/>
            <person name="Futagami T."/>
            <person name="Toyoda A."/>
            <person name="Takaki Y."/>
            <person name="Nishi S."/>
            <person name="Hori S."/>
            <person name="Arai W."/>
            <person name="Tsubouchi T."/>
            <person name="Morono Y."/>
            <person name="Uchiyama I."/>
            <person name="Ito T."/>
            <person name="Fujiyama A."/>
            <person name="Inagaki F."/>
            <person name="Takami H."/>
        </authorList>
    </citation>
    <scope>NUCLEOTIDE SEQUENCE</scope>
    <source>
        <strain evidence="1">Expedition CK06-06</strain>
    </source>
</reference>
<gene>
    <name evidence="1" type="ORF">S03H2_59137</name>
</gene>
<organism evidence="1">
    <name type="scientific">marine sediment metagenome</name>
    <dbReference type="NCBI Taxonomy" id="412755"/>
    <lineage>
        <taxon>unclassified sequences</taxon>
        <taxon>metagenomes</taxon>
        <taxon>ecological metagenomes</taxon>
    </lineage>
</organism>
<dbReference type="AlphaFoldDB" id="X1IE09"/>
<evidence type="ECO:0000313" key="1">
    <source>
        <dbReference type="EMBL" id="GAH79927.1"/>
    </source>
</evidence>
<name>X1IE09_9ZZZZ</name>
<dbReference type="EMBL" id="BARU01038012">
    <property type="protein sequence ID" value="GAH79927.1"/>
    <property type="molecule type" value="Genomic_DNA"/>
</dbReference>
<comment type="caution">
    <text evidence="1">The sequence shown here is derived from an EMBL/GenBank/DDBJ whole genome shotgun (WGS) entry which is preliminary data.</text>
</comment>
<sequence>MEKVPDPKTIVDSIGDGVVSAVQILPRVAENVAGVAQAYAGSVNRNINEFKAKMPDEPAVIPRMVGSIVGETVGVMFGLVEAVVRAGSATASDIKSQIDRGTR</sequence>
<proteinExistence type="predicted"/>
<protein>
    <submittedName>
        <fullName evidence="1">Uncharacterized protein</fullName>
    </submittedName>
</protein>
<accession>X1IE09</accession>